<evidence type="ECO:0008006" key="4">
    <source>
        <dbReference type="Google" id="ProtNLM"/>
    </source>
</evidence>
<name>A0A3G2HR54_9BURK</name>
<reference evidence="2 3" key="1">
    <citation type="submission" date="2018-09" db="EMBL/GenBank/DDBJ databases">
        <title>Complete genome sequence of the hydrocarbonoclastic bacterium Alcaligenes aquatilis QD168, isolated from a crude-oil polluted marine sediment of Central Chile.</title>
        <authorList>
            <person name="Duran R.E."/>
            <person name="Barra B."/>
            <person name="Salva-Serra F."/>
            <person name="Mendez V."/>
            <person name="Moore E.R.B."/>
            <person name="Seeger M."/>
        </authorList>
    </citation>
    <scope>NUCLEOTIDE SEQUENCE [LARGE SCALE GENOMIC DNA]</scope>
    <source>
        <strain evidence="2 3">QD168</strain>
    </source>
</reference>
<gene>
    <name evidence="2" type="ORF">D3M96_03050</name>
</gene>
<dbReference type="OrthoDB" id="5773058at2"/>
<organism evidence="2 3">
    <name type="scientific">Alcaligenes aquatilis</name>
    <dbReference type="NCBI Taxonomy" id="323284"/>
    <lineage>
        <taxon>Bacteria</taxon>
        <taxon>Pseudomonadati</taxon>
        <taxon>Pseudomonadota</taxon>
        <taxon>Betaproteobacteria</taxon>
        <taxon>Burkholderiales</taxon>
        <taxon>Alcaligenaceae</taxon>
        <taxon>Alcaligenes</taxon>
    </lineage>
</organism>
<dbReference type="RefSeq" id="WP_121738004.1">
    <property type="nucleotide sequence ID" value="NZ_CP032153.1"/>
</dbReference>
<feature type="coiled-coil region" evidence="1">
    <location>
        <begin position="144"/>
        <end position="171"/>
    </location>
</feature>
<proteinExistence type="predicted"/>
<dbReference type="EMBL" id="CP032153">
    <property type="protein sequence ID" value="AYN19602.1"/>
    <property type="molecule type" value="Genomic_DNA"/>
</dbReference>
<keyword evidence="1" id="KW-0175">Coiled coil</keyword>
<evidence type="ECO:0000256" key="1">
    <source>
        <dbReference type="SAM" id="Coils"/>
    </source>
</evidence>
<evidence type="ECO:0000313" key="3">
    <source>
        <dbReference type="Proteomes" id="UP000268070"/>
    </source>
</evidence>
<sequence>MRNSTYTDNIKVFYSPIEAAIRWSGLIDQESEIIRLWCSKNQASQRQFAQWPHLQLNLDRIFDGIVHGDLPYGRCGITCDDPTLVSDPDLTVRHVDLRTWIQRHYPDQRPEFLFDTFERTLHPAIDVELIQNLILERELLRATYASCSRNLKELQASNELLRQDHARLQSEQPKEEISPRAEATYLNILGALLHVMLSCSPSGTPYSTFRSQEAIVSVLVAYHSSLMGITERTLHAKFAEANRRLAAQIA</sequence>
<dbReference type="KEGG" id="aaqu:D3M96_03050"/>
<dbReference type="AlphaFoldDB" id="A0A3G2HR54"/>
<dbReference type="Proteomes" id="UP000268070">
    <property type="component" value="Chromosome"/>
</dbReference>
<protein>
    <recommendedName>
        <fullName evidence="4">Receptor protein-tyrosine kinase</fullName>
    </recommendedName>
</protein>
<accession>A0A3G2HR54</accession>
<evidence type="ECO:0000313" key="2">
    <source>
        <dbReference type="EMBL" id="AYN19602.1"/>
    </source>
</evidence>